<comment type="caution">
    <text evidence="2">The sequence shown here is derived from an EMBL/GenBank/DDBJ whole genome shotgun (WGS) entry which is preliminary data.</text>
</comment>
<dbReference type="AlphaFoldDB" id="A0A7W6ECX9"/>
<keyword evidence="1" id="KW-0732">Signal</keyword>
<name>A0A7W6ECX9_9HYPH</name>
<gene>
    <name evidence="2" type="ORF">GGR04_000823</name>
</gene>
<accession>A0A7W6ECX9</accession>
<evidence type="ECO:0000313" key="3">
    <source>
        <dbReference type="Proteomes" id="UP000542776"/>
    </source>
</evidence>
<reference evidence="2 3" key="1">
    <citation type="submission" date="2020-08" db="EMBL/GenBank/DDBJ databases">
        <title>Genomic Encyclopedia of Type Strains, Phase IV (KMG-IV): sequencing the most valuable type-strain genomes for metagenomic binning, comparative biology and taxonomic classification.</title>
        <authorList>
            <person name="Goeker M."/>
        </authorList>
    </citation>
    <scope>NUCLEOTIDE SEQUENCE [LARGE SCALE GENOMIC DNA]</scope>
    <source>
        <strain evidence="2 3">DSM 102238</strain>
    </source>
</reference>
<keyword evidence="3" id="KW-1185">Reference proteome</keyword>
<dbReference type="InterPro" id="IPR006311">
    <property type="entry name" value="TAT_signal"/>
</dbReference>
<organism evidence="2 3">
    <name type="scientific">Aureimonas pseudogalii</name>
    <dbReference type="NCBI Taxonomy" id="1744844"/>
    <lineage>
        <taxon>Bacteria</taxon>
        <taxon>Pseudomonadati</taxon>
        <taxon>Pseudomonadota</taxon>
        <taxon>Alphaproteobacteria</taxon>
        <taxon>Hyphomicrobiales</taxon>
        <taxon>Aurantimonadaceae</taxon>
        <taxon>Aureimonas</taxon>
    </lineage>
</organism>
<feature type="signal peptide" evidence="1">
    <location>
        <begin position="1"/>
        <end position="20"/>
    </location>
</feature>
<evidence type="ECO:0000256" key="1">
    <source>
        <dbReference type="SAM" id="SignalP"/>
    </source>
</evidence>
<evidence type="ECO:0000313" key="2">
    <source>
        <dbReference type="EMBL" id="MBB3997002.1"/>
    </source>
</evidence>
<dbReference type="Proteomes" id="UP000542776">
    <property type="component" value="Unassembled WGS sequence"/>
</dbReference>
<protein>
    <submittedName>
        <fullName evidence="2">Uncharacterized protein</fullName>
    </submittedName>
</protein>
<sequence>MHSKPSRRPASLRLSSTLLAAGLALGALAPAAAASSVTEAGRVETAGGSVTLAAAPRAKSTVTPARCAETFHAAFADILAGPYAALKAAAMAPAATDAGARPSDLPGALVFAPPPRPRSTTEAAALRSAASLARRGARMGAAPADANARWVAARIREDLADFLTQGPSPYLCSGIDNYLTTLKRQADTIAIGPDRRAGDLAVQTEAARQSLKSALDALKPVPVPVAAPADRPDAGIVAQTLRSTVGLGREAMGPPMLMANRGDEASRLSEGQTDPDLPPLGLDETRALSSEADILAAVDRLAGAIEAAGLFAPAPQADPAPSLDAGPTDSVITGSVAPAAPPRPVIARLAEIRPRLATTASPIRDPRLRLALQGAFADLEALDYLRVAALEPADPLRAAMSATFEAIAAAHAKACDCRP</sequence>
<dbReference type="PROSITE" id="PS51318">
    <property type="entry name" value="TAT"/>
    <property type="match status" value="1"/>
</dbReference>
<proteinExistence type="predicted"/>
<dbReference type="RefSeq" id="WP_183198111.1">
    <property type="nucleotide sequence ID" value="NZ_JACIEK010000001.1"/>
</dbReference>
<feature type="chain" id="PRO_5031195531" evidence="1">
    <location>
        <begin position="21"/>
        <end position="419"/>
    </location>
</feature>
<dbReference type="EMBL" id="JACIEK010000001">
    <property type="protein sequence ID" value="MBB3997002.1"/>
    <property type="molecule type" value="Genomic_DNA"/>
</dbReference>